<proteinExistence type="predicted"/>
<dbReference type="EMBL" id="VBOY01000089">
    <property type="protein sequence ID" value="TMQ64301.1"/>
    <property type="molecule type" value="Genomic_DNA"/>
</dbReference>
<dbReference type="Proteomes" id="UP000316609">
    <property type="component" value="Unassembled WGS sequence"/>
</dbReference>
<dbReference type="AlphaFoldDB" id="A0A538TL10"/>
<evidence type="ECO:0000256" key="1">
    <source>
        <dbReference type="SAM" id="MobiDB-lite"/>
    </source>
</evidence>
<evidence type="ECO:0000313" key="3">
    <source>
        <dbReference type="Proteomes" id="UP000316609"/>
    </source>
</evidence>
<protein>
    <submittedName>
        <fullName evidence="2">Tetratricopeptide repeat protein</fullName>
    </submittedName>
</protein>
<accession>A0A538TL10</accession>
<evidence type="ECO:0000313" key="2">
    <source>
        <dbReference type="EMBL" id="TMQ64301.1"/>
    </source>
</evidence>
<comment type="caution">
    <text evidence="2">The sequence shown here is derived from an EMBL/GenBank/DDBJ whole genome shotgun (WGS) entry which is preliminary data.</text>
</comment>
<reference evidence="2 3" key="1">
    <citation type="journal article" date="2019" name="Nat. Microbiol.">
        <title>Mediterranean grassland soil C-N compound turnover is dependent on rainfall and depth, and is mediated by genomically divergent microorganisms.</title>
        <authorList>
            <person name="Diamond S."/>
            <person name="Andeer P.F."/>
            <person name="Li Z."/>
            <person name="Crits-Christoph A."/>
            <person name="Burstein D."/>
            <person name="Anantharaman K."/>
            <person name="Lane K.R."/>
            <person name="Thomas B.C."/>
            <person name="Pan C."/>
            <person name="Northen T.R."/>
            <person name="Banfield J.F."/>
        </authorList>
    </citation>
    <scope>NUCLEOTIDE SEQUENCE [LARGE SCALE GENOMIC DNA]</scope>
    <source>
        <strain evidence="2">WS_8</strain>
    </source>
</reference>
<feature type="region of interest" description="Disordered" evidence="1">
    <location>
        <begin position="83"/>
        <end position="103"/>
    </location>
</feature>
<dbReference type="Gene3D" id="1.25.40.10">
    <property type="entry name" value="Tetratricopeptide repeat domain"/>
    <property type="match status" value="1"/>
</dbReference>
<organism evidence="2 3">
    <name type="scientific">Eiseniibacteriota bacterium</name>
    <dbReference type="NCBI Taxonomy" id="2212470"/>
    <lineage>
        <taxon>Bacteria</taxon>
        <taxon>Candidatus Eiseniibacteriota</taxon>
    </lineage>
</organism>
<dbReference type="InterPro" id="IPR011990">
    <property type="entry name" value="TPR-like_helical_dom_sf"/>
</dbReference>
<name>A0A538TL10_UNCEI</name>
<dbReference type="SUPFAM" id="SSF48452">
    <property type="entry name" value="TPR-like"/>
    <property type="match status" value="1"/>
</dbReference>
<sequence>MLEASERDFPEDYNPPARLATAYKAMKRWDDALAASDRALARAYGPRKLRLLQTRSEIQIGRGDAAAARRTLEEAVAMAEALPEGQRSESTIASLKKQLSALP</sequence>
<gene>
    <name evidence="2" type="ORF">E6K78_09515</name>
</gene>
<dbReference type="Pfam" id="PF13424">
    <property type="entry name" value="TPR_12"/>
    <property type="match status" value="1"/>
</dbReference>